<dbReference type="InterPro" id="IPR000390">
    <property type="entry name" value="Small_drug/metabolite_transptr"/>
</dbReference>
<evidence type="ECO:0000256" key="1">
    <source>
        <dbReference type="ARBA" id="ARBA00004651"/>
    </source>
</evidence>
<keyword evidence="2" id="KW-0813">Transport</keyword>
<feature type="transmembrane region" description="Helical" evidence="8">
    <location>
        <begin position="32"/>
        <end position="50"/>
    </location>
</feature>
<dbReference type="OrthoDB" id="21828at2"/>
<dbReference type="PANTHER" id="PTHR30561:SF0">
    <property type="entry name" value="GUANIDINIUM EXPORTER"/>
    <property type="match status" value="1"/>
</dbReference>
<reference evidence="9 10" key="1">
    <citation type="journal article" date="2015" name="Genome Announc.">
        <title>Expanding the biotechnology potential of lactobacilli through comparative genomics of 213 strains and associated genera.</title>
        <authorList>
            <person name="Sun Z."/>
            <person name="Harris H.M."/>
            <person name="McCann A."/>
            <person name="Guo C."/>
            <person name="Argimon S."/>
            <person name="Zhang W."/>
            <person name="Yang X."/>
            <person name="Jeffery I.B."/>
            <person name="Cooney J.C."/>
            <person name="Kagawa T.F."/>
            <person name="Liu W."/>
            <person name="Song Y."/>
            <person name="Salvetti E."/>
            <person name="Wrobel A."/>
            <person name="Rasinkangas P."/>
            <person name="Parkhill J."/>
            <person name="Rea M.C."/>
            <person name="O'Sullivan O."/>
            <person name="Ritari J."/>
            <person name="Douillard F.P."/>
            <person name="Paul Ross R."/>
            <person name="Yang R."/>
            <person name="Briner A.E."/>
            <person name="Felis G.E."/>
            <person name="de Vos W.M."/>
            <person name="Barrangou R."/>
            <person name="Klaenhammer T.R."/>
            <person name="Caufield P.W."/>
            <person name="Cui Y."/>
            <person name="Zhang H."/>
            <person name="O'Toole P.W."/>
        </authorList>
    </citation>
    <scope>NUCLEOTIDE SEQUENCE [LARGE SCALE GENOMIC DNA]</scope>
    <source>
        <strain evidence="9 10">DSM 20014</strain>
    </source>
</reference>
<keyword evidence="10" id="KW-1185">Reference proteome</keyword>
<evidence type="ECO:0000256" key="6">
    <source>
        <dbReference type="ARBA" id="ARBA00023136"/>
    </source>
</evidence>
<evidence type="ECO:0000256" key="3">
    <source>
        <dbReference type="ARBA" id="ARBA00022475"/>
    </source>
</evidence>
<feature type="transmembrane region" description="Helical" evidence="8">
    <location>
        <begin position="59"/>
        <end position="78"/>
    </location>
</feature>
<dbReference type="SUPFAM" id="SSF103481">
    <property type="entry name" value="Multidrug resistance efflux transporter EmrE"/>
    <property type="match status" value="1"/>
</dbReference>
<dbReference type="PANTHER" id="PTHR30561">
    <property type="entry name" value="SMR FAMILY PROTON-DEPENDENT DRUG EFFLUX TRANSPORTER SUGE"/>
    <property type="match status" value="1"/>
</dbReference>
<gene>
    <name evidence="9" type="ORF">IV67_GL000318</name>
</gene>
<accession>A0A0R2JHI6</accession>
<dbReference type="Proteomes" id="UP000051673">
    <property type="component" value="Unassembled WGS sequence"/>
</dbReference>
<dbReference type="RefSeq" id="WP_057787524.1">
    <property type="nucleotide sequence ID" value="NZ_JQCD01000024.1"/>
</dbReference>
<evidence type="ECO:0000256" key="8">
    <source>
        <dbReference type="SAM" id="Phobius"/>
    </source>
</evidence>
<organism evidence="9 10">
    <name type="scientific">Weissella minor</name>
    <dbReference type="NCBI Taxonomy" id="1620"/>
    <lineage>
        <taxon>Bacteria</taxon>
        <taxon>Bacillati</taxon>
        <taxon>Bacillota</taxon>
        <taxon>Bacilli</taxon>
        <taxon>Lactobacillales</taxon>
        <taxon>Lactobacillaceae</taxon>
        <taxon>Weissella</taxon>
    </lineage>
</organism>
<dbReference type="GO" id="GO:0005886">
    <property type="term" value="C:plasma membrane"/>
    <property type="evidence" value="ECO:0007669"/>
    <property type="project" value="UniProtKB-SubCell"/>
</dbReference>
<keyword evidence="5 8" id="KW-1133">Transmembrane helix</keyword>
<name>A0A0R2JHI6_9LACO</name>
<dbReference type="FunFam" id="1.10.3730.20:FF:000001">
    <property type="entry name" value="Quaternary ammonium compound resistance transporter SugE"/>
    <property type="match status" value="1"/>
</dbReference>
<evidence type="ECO:0000313" key="9">
    <source>
        <dbReference type="EMBL" id="KRN76809.1"/>
    </source>
</evidence>
<dbReference type="Gene3D" id="1.10.3730.20">
    <property type="match status" value="1"/>
</dbReference>
<protein>
    <submittedName>
        <fullName evidence="9">Uncharacterized protein</fullName>
    </submittedName>
</protein>
<dbReference type="EMBL" id="JQCD01000024">
    <property type="protein sequence ID" value="KRN76809.1"/>
    <property type="molecule type" value="Genomic_DNA"/>
</dbReference>
<evidence type="ECO:0000256" key="7">
    <source>
        <dbReference type="RuleBase" id="RU003942"/>
    </source>
</evidence>
<evidence type="ECO:0000256" key="5">
    <source>
        <dbReference type="ARBA" id="ARBA00022989"/>
    </source>
</evidence>
<comment type="caution">
    <text evidence="9">The sequence shown here is derived from an EMBL/GenBank/DDBJ whole genome shotgun (WGS) entry which is preliminary data.</text>
</comment>
<dbReference type="GO" id="GO:0022857">
    <property type="term" value="F:transmembrane transporter activity"/>
    <property type="evidence" value="ECO:0007669"/>
    <property type="project" value="InterPro"/>
</dbReference>
<dbReference type="InterPro" id="IPR037185">
    <property type="entry name" value="EmrE-like"/>
</dbReference>
<dbReference type="PATRIC" id="fig|1620.3.peg.323"/>
<sequence>MAWIILLLAGCMEVSGVITLNEYNRKKRSYLVFFMIGFMMASVSLLGVALRTIPMGTGYAIWTGIGAAGGTIVGMFFYHESHDWKRILFISLIVIGAVGLKFTTGA</sequence>
<evidence type="ECO:0000313" key="10">
    <source>
        <dbReference type="Proteomes" id="UP000051673"/>
    </source>
</evidence>
<keyword evidence="4 7" id="KW-0812">Transmembrane</keyword>
<keyword evidence="6 8" id="KW-0472">Membrane</keyword>
<evidence type="ECO:0000256" key="4">
    <source>
        <dbReference type="ARBA" id="ARBA00022692"/>
    </source>
</evidence>
<feature type="transmembrane region" description="Helical" evidence="8">
    <location>
        <begin position="84"/>
        <end position="103"/>
    </location>
</feature>
<dbReference type="AlphaFoldDB" id="A0A0R2JHI6"/>
<comment type="subcellular location">
    <subcellularLocation>
        <location evidence="1 7">Cell membrane</location>
        <topology evidence="1 7">Multi-pass membrane protein</topology>
    </subcellularLocation>
</comment>
<dbReference type="InterPro" id="IPR045324">
    <property type="entry name" value="Small_multidrug_res"/>
</dbReference>
<comment type="similarity">
    <text evidence="7">Belongs to the drug/metabolite transporter (DMT) superfamily. Small multidrug resistance (SMR) (TC 2.A.7.1) family.</text>
</comment>
<dbReference type="STRING" id="1620.IV67_GL000318"/>
<dbReference type="Pfam" id="PF00893">
    <property type="entry name" value="Multi_Drug_Res"/>
    <property type="match status" value="1"/>
</dbReference>
<keyword evidence="3" id="KW-1003">Cell membrane</keyword>
<proteinExistence type="inferred from homology"/>
<evidence type="ECO:0000256" key="2">
    <source>
        <dbReference type="ARBA" id="ARBA00022448"/>
    </source>
</evidence>